<dbReference type="Proteomes" id="UP000075260">
    <property type="component" value="Unassembled WGS sequence"/>
</dbReference>
<evidence type="ECO:0000313" key="2">
    <source>
        <dbReference type="Proteomes" id="UP000075260"/>
    </source>
</evidence>
<dbReference type="RefSeq" id="WP_061608847.1">
    <property type="nucleotide sequence ID" value="NZ_JEMA01000526.1"/>
</dbReference>
<dbReference type="EMBL" id="JEMA01000526">
    <property type="protein sequence ID" value="KYF68844.1"/>
    <property type="molecule type" value="Genomic_DNA"/>
</dbReference>
<dbReference type="AlphaFoldDB" id="A0A150QLK6"/>
<accession>A0A150QLK6</accession>
<proteinExistence type="predicted"/>
<evidence type="ECO:0000313" key="1">
    <source>
        <dbReference type="EMBL" id="KYF68844.1"/>
    </source>
</evidence>
<sequence length="520" mass="55181">MLAELDRAALKALGTALEMREDKPYFDERCRAPHGLPQLGIVLAAEGGPVGRVDLYPENHSIYWRGLDWKQWCGWAELSVPRALLEWLAAHGAPEPLEDVTRWSSQEGERARVEWRKTIPPNLKGPWCASVDCLLDPWHMLKAAAWIEQAGANMRRARGLLEWYGAGSGPFARRPDYEFLPRLLLGRFSGEDLQRALQSQPSDRALAGAGRQLLDAGPLSPGARAGLVEPLDARLREAIVEAVRRFASGEDADLLRERLFPAPFVPPEPTALVGASSSLHLRRPVAAGDAAVYAVDFQDIVRLEGGARSVLGKLLGDAVLAVRGGRLLVGKGGGVQELDARGSVVAVHPAATPEQAAAARAVAAVWSAPAAAPVLGEPLGPTPEEREAFEALAHLGLGAPPSARAVGRDHLEAGGRAIVRRGEAGAPPRRIALPGRAVLHAFSASHLVLALDAGDACRIAWVEEGSDALRLSPPLRIAPRALRFLLATGDAALLGVDLGAGEVVLRVGIESAGGARPGRS</sequence>
<comment type="caution">
    <text evidence="1">The sequence shown here is derived from an EMBL/GenBank/DDBJ whole genome shotgun (WGS) entry which is preliminary data.</text>
</comment>
<name>A0A150QLK6_SORCE</name>
<dbReference type="OrthoDB" id="6310816at2"/>
<reference evidence="1 2" key="1">
    <citation type="submission" date="2014-02" db="EMBL/GenBank/DDBJ databases">
        <title>The small core and large imbalanced accessory genome model reveals a collaborative survival strategy of Sorangium cellulosum strains in nature.</title>
        <authorList>
            <person name="Han K."/>
            <person name="Peng R."/>
            <person name="Blom J."/>
            <person name="Li Y.-Z."/>
        </authorList>
    </citation>
    <scope>NUCLEOTIDE SEQUENCE [LARGE SCALE GENOMIC DNA]</scope>
    <source>
        <strain evidence="1 2">So0008-312</strain>
    </source>
</reference>
<organism evidence="1 2">
    <name type="scientific">Sorangium cellulosum</name>
    <name type="common">Polyangium cellulosum</name>
    <dbReference type="NCBI Taxonomy" id="56"/>
    <lineage>
        <taxon>Bacteria</taxon>
        <taxon>Pseudomonadati</taxon>
        <taxon>Myxococcota</taxon>
        <taxon>Polyangia</taxon>
        <taxon>Polyangiales</taxon>
        <taxon>Polyangiaceae</taxon>
        <taxon>Sorangium</taxon>
    </lineage>
</organism>
<protein>
    <submittedName>
        <fullName evidence="1">Uncharacterized protein</fullName>
    </submittedName>
</protein>
<gene>
    <name evidence="1" type="ORF">BE15_44725</name>
</gene>